<comment type="similarity">
    <text evidence="1">Belongs to the iron/ascorbate-dependent oxidoreductase family.</text>
</comment>
<dbReference type="InterPro" id="IPR026992">
    <property type="entry name" value="DIOX_N"/>
</dbReference>
<gene>
    <name evidence="3" type="ORF">RDB_LOCUS6678</name>
</gene>
<dbReference type="PANTHER" id="PTHR47990">
    <property type="entry name" value="2-OXOGLUTARATE (2OG) AND FE(II)-DEPENDENT OXYGENASE SUPERFAMILY PROTEIN-RELATED"/>
    <property type="match status" value="1"/>
</dbReference>
<dbReference type="SUPFAM" id="SSF51197">
    <property type="entry name" value="Clavaminate synthase-like"/>
    <property type="match status" value="1"/>
</dbReference>
<comment type="caution">
    <text evidence="3">The sequence shown here is derived from an EMBL/GenBank/DDBJ whole genome shotgun (WGS) entry which is preliminary data.</text>
</comment>
<dbReference type="Gene3D" id="2.60.120.330">
    <property type="entry name" value="B-lactam Antibiotic, Isopenicillin N Synthase, Chain"/>
    <property type="match status" value="1"/>
</dbReference>
<name>A0A8H3HWG8_9AGAM</name>
<sequence length="340" mass="38635">MSELLRPETALLNGEEVEIAPLVAIDFHKLVEGDPTEAQRLLESCENDGFFYLNLEGSHPSSKILDDQEALLEVMRKYFAQPEEVKEEDNIESMTDGFKPVGKFAGVKRNSRDCYETLRVSYANVIENPVLDLMPTTVKTHLPLFHDFVSASHFITQMILARLSDAMYLEGSARFENSHRPERPSTTTLVLLHYPENYDNANSGHNKHTDIGSLTLLFTPQWGLQLLSPVKKSRSWLWVQPRPGHAVINVGDSLRFLSGKRFKSCLHRVFPTTDGYQAESRYSIAYFLRPESTANFEDTEGRAVSAKTWHDEKYVVYTEPHHKQDLSTVLTGGMEQILSN</sequence>
<keyword evidence="1" id="KW-0560">Oxidoreductase</keyword>
<evidence type="ECO:0000259" key="2">
    <source>
        <dbReference type="PROSITE" id="PS51471"/>
    </source>
</evidence>
<dbReference type="InterPro" id="IPR027443">
    <property type="entry name" value="IPNS-like_sf"/>
</dbReference>
<dbReference type="InterPro" id="IPR005123">
    <property type="entry name" value="Oxoglu/Fe-dep_dioxygenase_dom"/>
</dbReference>
<dbReference type="AlphaFoldDB" id="A0A8H3HWG8"/>
<keyword evidence="1" id="KW-0479">Metal-binding</keyword>
<protein>
    <recommendedName>
        <fullName evidence="2">Fe2OG dioxygenase domain-containing protein</fullName>
    </recommendedName>
</protein>
<dbReference type="Pfam" id="PF03171">
    <property type="entry name" value="2OG-FeII_Oxy"/>
    <property type="match status" value="1"/>
</dbReference>
<accession>A0A8H3HWG8</accession>
<dbReference type="Proteomes" id="UP000663827">
    <property type="component" value="Unassembled WGS sequence"/>
</dbReference>
<dbReference type="EMBL" id="CAJNJQ010000142">
    <property type="protein sequence ID" value="CAE7059196.1"/>
    <property type="molecule type" value="Genomic_DNA"/>
</dbReference>
<dbReference type="GO" id="GO:0016491">
    <property type="term" value="F:oxidoreductase activity"/>
    <property type="evidence" value="ECO:0007669"/>
    <property type="project" value="UniProtKB-KW"/>
</dbReference>
<dbReference type="InterPro" id="IPR044861">
    <property type="entry name" value="IPNS-like_FE2OG_OXY"/>
</dbReference>
<feature type="domain" description="Fe2OG dioxygenase" evidence="2">
    <location>
        <begin position="184"/>
        <end position="290"/>
    </location>
</feature>
<keyword evidence="1" id="KW-0408">Iron</keyword>
<dbReference type="InterPro" id="IPR050231">
    <property type="entry name" value="Iron_ascorbate_oxido_reductase"/>
</dbReference>
<evidence type="ECO:0000256" key="1">
    <source>
        <dbReference type="RuleBase" id="RU003682"/>
    </source>
</evidence>
<dbReference type="GO" id="GO:0046872">
    <property type="term" value="F:metal ion binding"/>
    <property type="evidence" value="ECO:0007669"/>
    <property type="project" value="UniProtKB-KW"/>
</dbReference>
<evidence type="ECO:0000313" key="3">
    <source>
        <dbReference type="EMBL" id="CAE7059196.1"/>
    </source>
</evidence>
<organism evidence="3 4">
    <name type="scientific">Rhizoctonia solani</name>
    <dbReference type="NCBI Taxonomy" id="456999"/>
    <lineage>
        <taxon>Eukaryota</taxon>
        <taxon>Fungi</taxon>
        <taxon>Dikarya</taxon>
        <taxon>Basidiomycota</taxon>
        <taxon>Agaricomycotina</taxon>
        <taxon>Agaricomycetes</taxon>
        <taxon>Cantharellales</taxon>
        <taxon>Ceratobasidiaceae</taxon>
        <taxon>Rhizoctonia</taxon>
    </lineage>
</organism>
<evidence type="ECO:0000313" key="4">
    <source>
        <dbReference type="Proteomes" id="UP000663827"/>
    </source>
</evidence>
<proteinExistence type="inferred from homology"/>
<reference evidence="3" key="1">
    <citation type="submission" date="2021-01" db="EMBL/GenBank/DDBJ databases">
        <authorList>
            <person name="Kaushik A."/>
        </authorList>
    </citation>
    <scope>NUCLEOTIDE SEQUENCE</scope>
    <source>
        <strain evidence="3">AG5</strain>
    </source>
</reference>
<dbReference type="PROSITE" id="PS51471">
    <property type="entry name" value="FE2OG_OXY"/>
    <property type="match status" value="1"/>
</dbReference>
<dbReference type="Pfam" id="PF14226">
    <property type="entry name" value="DIOX_N"/>
    <property type="match status" value="1"/>
</dbReference>